<keyword evidence="4 5" id="KW-0472">Membrane</keyword>
<dbReference type="Gene3D" id="1.20.1250.20">
    <property type="entry name" value="MFS general substrate transporter like domains"/>
    <property type="match status" value="2"/>
</dbReference>
<evidence type="ECO:0000256" key="5">
    <source>
        <dbReference type="SAM" id="Phobius"/>
    </source>
</evidence>
<dbReference type="PANTHER" id="PTHR11662:SF285">
    <property type="entry name" value="HEXURONATE TRANSPORTER"/>
    <property type="match status" value="1"/>
</dbReference>
<gene>
    <name evidence="7" type="ORF">HDF15_000048</name>
</gene>
<feature type="transmembrane region" description="Helical" evidence="5">
    <location>
        <begin position="410"/>
        <end position="434"/>
    </location>
</feature>
<feature type="transmembrane region" description="Helical" evidence="5">
    <location>
        <begin position="164"/>
        <end position="186"/>
    </location>
</feature>
<evidence type="ECO:0000256" key="4">
    <source>
        <dbReference type="ARBA" id="ARBA00023136"/>
    </source>
</evidence>
<keyword evidence="3 5" id="KW-1133">Transmembrane helix</keyword>
<dbReference type="InterPro" id="IPR050382">
    <property type="entry name" value="MFS_Na/Anion_cotransporter"/>
</dbReference>
<evidence type="ECO:0000256" key="3">
    <source>
        <dbReference type="ARBA" id="ARBA00022989"/>
    </source>
</evidence>
<evidence type="ECO:0000313" key="8">
    <source>
        <dbReference type="Proteomes" id="UP000584867"/>
    </source>
</evidence>
<evidence type="ECO:0000313" key="7">
    <source>
        <dbReference type="EMBL" id="MBB5061723.1"/>
    </source>
</evidence>
<feature type="transmembrane region" description="Helical" evidence="5">
    <location>
        <begin position="247"/>
        <end position="265"/>
    </location>
</feature>
<accession>A0A7W7ZL37</accession>
<name>A0A7W7ZL37_9BACT</name>
<dbReference type="EMBL" id="JACHIO010000001">
    <property type="protein sequence ID" value="MBB5061723.1"/>
    <property type="molecule type" value="Genomic_DNA"/>
</dbReference>
<dbReference type="InterPro" id="IPR020846">
    <property type="entry name" value="MFS_dom"/>
</dbReference>
<feature type="transmembrane region" description="Helical" evidence="5">
    <location>
        <begin position="192"/>
        <end position="213"/>
    </location>
</feature>
<feature type="transmembrane region" description="Helical" evidence="5">
    <location>
        <begin position="322"/>
        <end position="343"/>
    </location>
</feature>
<dbReference type="GO" id="GO:0016020">
    <property type="term" value="C:membrane"/>
    <property type="evidence" value="ECO:0007669"/>
    <property type="project" value="UniProtKB-SubCell"/>
</dbReference>
<dbReference type="CDD" id="cd17319">
    <property type="entry name" value="MFS_ExuT_GudP_like"/>
    <property type="match status" value="1"/>
</dbReference>
<protein>
    <submittedName>
        <fullName evidence="7">ACS family hexuronate transporter-like MFS transporter</fullName>
    </submittedName>
</protein>
<dbReference type="GO" id="GO:0015134">
    <property type="term" value="F:hexuronate transmembrane transporter activity"/>
    <property type="evidence" value="ECO:0007669"/>
    <property type="project" value="TreeGrafter"/>
</dbReference>
<proteinExistence type="predicted"/>
<dbReference type="RefSeq" id="WP_184252279.1">
    <property type="nucleotide sequence ID" value="NZ_JACHIO010000001.1"/>
</dbReference>
<dbReference type="PANTHER" id="PTHR11662">
    <property type="entry name" value="SOLUTE CARRIER FAMILY 17"/>
    <property type="match status" value="1"/>
</dbReference>
<dbReference type="InterPro" id="IPR011701">
    <property type="entry name" value="MFS"/>
</dbReference>
<dbReference type="InterPro" id="IPR036259">
    <property type="entry name" value="MFS_trans_sf"/>
</dbReference>
<feature type="transmembrane region" description="Helical" evidence="5">
    <location>
        <begin position="110"/>
        <end position="137"/>
    </location>
</feature>
<dbReference type="SUPFAM" id="SSF103473">
    <property type="entry name" value="MFS general substrate transporter"/>
    <property type="match status" value="1"/>
</dbReference>
<feature type="domain" description="Major facilitator superfamily (MFS) profile" evidence="6">
    <location>
        <begin position="27"/>
        <end position="438"/>
    </location>
</feature>
<comment type="caution">
    <text evidence="7">The sequence shown here is derived from an EMBL/GenBank/DDBJ whole genome shotgun (WGS) entry which is preliminary data.</text>
</comment>
<comment type="subcellular location">
    <subcellularLocation>
        <location evidence="1">Membrane</location>
        <topology evidence="1">Multi-pass membrane protein</topology>
    </subcellularLocation>
</comment>
<dbReference type="AlphaFoldDB" id="A0A7W7ZL37"/>
<sequence length="450" mass="48478">MSAATSESYDSGFTSEAPTGSNVRWFVCALLFMATTINYMDRSVFSFIEPLLHNAPFMGWNFAADAHHQPVFDNNFGNVIIYFQIAYGIGFLLAGRIIDKLGTKTGYALAILIWGAASMSHSLVTSVMGFCIARVFLGLGECGNFPAAIKATTEWFPAKERAKAVGIFNSGSNVSFFIAPLLITFVTSRWGWRSAFLATGSMGMVWLVLWLSFPYNKLRRGSTTTQRNLEPVVAGGSVLGKILTNRGTYAFAIGKGLTDGVWWFYLFYLPQFLNRNYGLDLSHAYWFIVTVYVISSVGSIGGGTLSGWLMGRGHSVNSGRKIAMLLMAVCVLPLVFVPHMGTLFPNNPWPATLLIALAAAAHQGWSANLFSTPTDMFPSTAVSTVVGIGGAAGAAGGAGFTWVVKHNLSLHPLLVFEMAAGAYLVSLLIFQVLVPRLGAPSEPELPLSAA</sequence>
<organism evidence="7 8">
    <name type="scientific">Granulicella mallensis</name>
    <dbReference type="NCBI Taxonomy" id="940614"/>
    <lineage>
        <taxon>Bacteria</taxon>
        <taxon>Pseudomonadati</taxon>
        <taxon>Acidobacteriota</taxon>
        <taxon>Terriglobia</taxon>
        <taxon>Terriglobales</taxon>
        <taxon>Acidobacteriaceae</taxon>
        <taxon>Granulicella</taxon>
    </lineage>
</organism>
<dbReference type="Pfam" id="PF07690">
    <property type="entry name" value="MFS_1"/>
    <property type="match status" value="1"/>
</dbReference>
<evidence type="ECO:0000259" key="6">
    <source>
        <dbReference type="PROSITE" id="PS50850"/>
    </source>
</evidence>
<evidence type="ECO:0000256" key="2">
    <source>
        <dbReference type="ARBA" id="ARBA00022692"/>
    </source>
</evidence>
<dbReference type="PROSITE" id="PS50850">
    <property type="entry name" value="MFS"/>
    <property type="match status" value="1"/>
</dbReference>
<evidence type="ECO:0000256" key="1">
    <source>
        <dbReference type="ARBA" id="ARBA00004141"/>
    </source>
</evidence>
<dbReference type="Proteomes" id="UP000584867">
    <property type="component" value="Unassembled WGS sequence"/>
</dbReference>
<keyword evidence="2 5" id="KW-0812">Transmembrane</keyword>
<feature type="transmembrane region" description="Helical" evidence="5">
    <location>
        <begin position="79"/>
        <end position="98"/>
    </location>
</feature>
<reference evidence="7 8" key="1">
    <citation type="submission" date="2020-08" db="EMBL/GenBank/DDBJ databases">
        <title>Genomic Encyclopedia of Type Strains, Phase IV (KMG-V): Genome sequencing to study the core and pangenomes of soil and plant-associated prokaryotes.</title>
        <authorList>
            <person name="Whitman W."/>
        </authorList>
    </citation>
    <scope>NUCLEOTIDE SEQUENCE [LARGE SCALE GENOMIC DNA]</scope>
    <source>
        <strain evidence="7 8">X5P3</strain>
    </source>
</reference>
<feature type="transmembrane region" description="Helical" evidence="5">
    <location>
        <begin position="285"/>
        <end position="310"/>
    </location>
</feature>
<feature type="transmembrane region" description="Helical" evidence="5">
    <location>
        <begin position="382"/>
        <end position="404"/>
    </location>
</feature>